<evidence type="ECO:0000313" key="4">
    <source>
        <dbReference type="EMBL" id="KAK3777986.1"/>
    </source>
</evidence>
<protein>
    <recommendedName>
        <fullName evidence="3">CCHC-type domain-containing protein</fullName>
    </recommendedName>
</protein>
<name>A0AAE0ZZX1_9GAST</name>
<dbReference type="EMBL" id="JAWDGP010003045">
    <property type="protein sequence ID" value="KAK3777986.1"/>
    <property type="molecule type" value="Genomic_DNA"/>
</dbReference>
<feature type="compositionally biased region" description="Polar residues" evidence="2">
    <location>
        <begin position="315"/>
        <end position="333"/>
    </location>
</feature>
<dbReference type="InterPro" id="IPR001878">
    <property type="entry name" value="Znf_CCHC"/>
</dbReference>
<dbReference type="GO" id="GO:0008270">
    <property type="term" value="F:zinc ion binding"/>
    <property type="evidence" value="ECO:0007669"/>
    <property type="project" value="UniProtKB-KW"/>
</dbReference>
<dbReference type="GO" id="GO:0003676">
    <property type="term" value="F:nucleic acid binding"/>
    <property type="evidence" value="ECO:0007669"/>
    <property type="project" value="InterPro"/>
</dbReference>
<evidence type="ECO:0000256" key="1">
    <source>
        <dbReference type="PROSITE-ProRule" id="PRU00047"/>
    </source>
</evidence>
<feature type="domain" description="CCHC-type" evidence="3">
    <location>
        <begin position="351"/>
        <end position="365"/>
    </location>
</feature>
<keyword evidence="1" id="KW-0479">Metal-binding</keyword>
<keyword evidence="1" id="KW-0863">Zinc-finger</keyword>
<organism evidence="4 5">
    <name type="scientific">Elysia crispata</name>
    <name type="common">lettuce slug</name>
    <dbReference type="NCBI Taxonomy" id="231223"/>
    <lineage>
        <taxon>Eukaryota</taxon>
        <taxon>Metazoa</taxon>
        <taxon>Spiralia</taxon>
        <taxon>Lophotrochozoa</taxon>
        <taxon>Mollusca</taxon>
        <taxon>Gastropoda</taxon>
        <taxon>Heterobranchia</taxon>
        <taxon>Euthyneura</taxon>
        <taxon>Panpulmonata</taxon>
        <taxon>Sacoglossa</taxon>
        <taxon>Placobranchoidea</taxon>
        <taxon>Plakobranchidae</taxon>
        <taxon>Elysia</taxon>
    </lineage>
</organism>
<keyword evidence="5" id="KW-1185">Reference proteome</keyword>
<dbReference type="Proteomes" id="UP001283361">
    <property type="component" value="Unassembled WGS sequence"/>
</dbReference>
<keyword evidence="1" id="KW-0862">Zinc</keyword>
<evidence type="ECO:0000256" key="2">
    <source>
        <dbReference type="SAM" id="MobiDB-lite"/>
    </source>
</evidence>
<feature type="region of interest" description="Disordered" evidence="2">
    <location>
        <begin position="1"/>
        <end position="21"/>
    </location>
</feature>
<feature type="compositionally biased region" description="Basic and acidic residues" evidence="2">
    <location>
        <begin position="1"/>
        <end position="12"/>
    </location>
</feature>
<comment type="caution">
    <text evidence="4">The sequence shown here is derived from an EMBL/GenBank/DDBJ whole genome shotgun (WGS) entry which is preliminary data.</text>
</comment>
<feature type="region of interest" description="Disordered" evidence="2">
    <location>
        <begin position="312"/>
        <end position="347"/>
    </location>
</feature>
<evidence type="ECO:0000259" key="3">
    <source>
        <dbReference type="PROSITE" id="PS50158"/>
    </source>
</evidence>
<sequence length="382" mass="42493">MSQRVQEWERKRLGNPRRQNRMNQLSYAVGGSYPPEDNARIGPKSPSFHMTFIGAQSLGTIHSQSIASDAAGIQCHLISGASQGTTKKTLSLLMYELVGKQKTSIFFFTPAGGLVADGILVDCSLRLPVSDMGDIGDQNYLPGGGETDTRVHTILPRLPLFSGETKDAAFDLWKYEVECLRAEFFGPTETAQNILSRFYSLQQGPTEDAGAFAAHLEDAILQAVQLGRVRREDVDAMLCEAFEGGLRRETKSVTSYLFTPRKEFSKLLVEVKRKERELVDKVGTVASVQASEVDALKTLVLELRSELRTLKNERSQQSFAHSTSMPQQHQTTRSFRDQAPRPQRSRTEPVCWRCNMPGHVRSGCRMPLNGNAFVGRGRPQAQ</sequence>
<reference evidence="4" key="1">
    <citation type="journal article" date="2023" name="G3 (Bethesda)">
        <title>A reference genome for the long-term kleptoplast-retaining sea slug Elysia crispata morphotype clarki.</title>
        <authorList>
            <person name="Eastman K.E."/>
            <person name="Pendleton A.L."/>
            <person name="Shaikh M.A."/>
            <person name="Suttiyut T."/>
            <person name="Ogas R."/>
            <person name="Tomko P."/>
            <person name="Gavelis G."/>
            <person name="Widhalm J.R."/>
            <person name="Wisecaver J.H."/>
        </authorList>
    </citation>
    <scope>NUCLEOTIDE SEQUENCE</scope>
    <source>
        <strain evidence="4">ECLA1</strain>
    </source>
</reference>
<proteinExistence type="predicted"/>
<dbReference type="AlphaFoldDB" id="A0AAE0ZZX1"/>
<accession>A0AAE0ZZX1</accession>
<dbReference type="PROSITE" id="PS50158">
    <property type="entry name" value="ZF_CCHC"/>
    <property type="match status" value="1"/>
</dbReference>
<gene>
    <name evidence="4" type="ORF">RRG08_038782</name>
</gene>
<evidence type="ECO:0000313" key="5">
    <source>
        <dbReference type="Proteomes" id="UP001283361"/>
    </source>
</evidence>